<dbReference type="GO" id="GO:0032259">
    <property type="term" value="P:methylation"/>
    <property type="evidence" value="ECO:0007669"/>
    <property type="project" value="UniProtKB-KW"/>
</dbReference>
<dbReference type="Pfam" id="PF13489">
    <property type="entry name" value="Methyltransf_23"/>
    <property type="match status" value="1"/>
</dbReference>
<evidence type="ECO:0000256" key="1">
    <source>
        <dbReference type="ARBA" id="ARBA00038158"/>
    </source>
</evidence>
<evidence type="ECO:0000256" key="2">
    <source>
        <dbReference type="SAM" id="MobiDB-lite"/>
    </source>
</evidence>
<dbReference type="SUPFAM" id="SSF53335">
    <property type="entry name" value="S-adenosyl-L-methionine-dependent methyltransferases"/>
    <property type="match status" value="1"/>
</dbReference>
<comment type="similarity">
    <text evidence="1">Belongs to the methyltransferase superfamily. LaeA methyltransferase family.</text>
</comment>
<keyword evidence="3" id="KW-0808">Transferase</keyword>
<keyword evidence="4" id="KW-1185">Reference proteome</keyword>
<dbReference type="PANTHER" id="PTHR43591">
    <property type="entry name" value="METHYLTRANSFERASE"/>
    <property type="match status" value="1"/>
</dbReference>
<name>A0A9P9ADR4_9PEZI</name>
<dbReference type="AlphaFoldDB" id="A0A9P9ADR4"/>
<dbReference type="InterPro" id="IPR029063">
    <property type="entry name" value="SAM-dependent_MTases_sf"/>
</dbReference>
<gene>
    <name evidence="3" type="ORF">F5X68DRAFT_274959</name>
</gene>
<dbReference type="Gene3D" id="3.40.50.150">
    <property type="entry name" value="Vaccinia Virus protein VP39"/>
    <property type="match status" value="1"/>
</dbReference>
<dbReference type="CDD" id="cd02440">
    <property type="entry name" value="AdoMet_MTases"/>
    <property type="match status" value="1"/>
</dbReference>
<evidence type="ECO:0000313" key="3">
    <source>
        <dbReference type="EMBL" id="KAH6688913.1"/>
    </source>
</evidence>
<keyword evidence="3" id="KW-0489">Methyltransferase</keyword>
<reference evidence="3" key="1">
    <citation type="journal article" date="2021" name="Nat. Commun.">
        <title>Genetic determinants of endophytism in the Arabidopsis root mycobiome.</title>
        <authorList>
            <person name="Mesny F."/>
            <person name="Miyauchi S."/>
            <person name="Thiergart T."/>
            <person name="Pickel B."/>
            <person name="Atanasova L."/>
            <person name="Karlsson M."/>
            <person name="Huettel B."/>
            <person name="Barry K.W."/>
            <person name="Haridas S."/>
            <person name="Chen C."/>
            <person name="Bauer D."/>
            <person name="Andreopoulos W."/>
            <person name="Pangilinan J."/>
            <person name="LaButti K."/>
            <person name="Riley R."/>
            <person name="Lipzen A."/>
            <person name="Clum A."/>
            <person name="Drula E."/>
            <person name="Henrissat B."/>
            <person name="Kohler A."/>
            <person name="Grigoriev I.V."/>
            <person name="Martin F.M."/>
            <person name="Hacquard S."/>
        </authorList>
    </citation>
    <scope>NUCLEOTIDE SEQUENCE</scope>
    <source>
        <strain evidence="3">MPI-SDFR-AT-0117</strain>
    </source>
</reference>
<dbReference type="PANTHER" id="PTHR43591:SF108">
    <property type="entry name" value="S-ADENOSYL-L-METHIONINE-DEPENDENT METHYLTRANSFERASE"/>
    <property type="match status" value="1"/>
</dbReference>
<feature type="region of interest" description="Disordered" evidence="2">
    <location>
        <begin position="193"/>
        <end position="241"/>
    </location>
</feature>
<feature type="compositionally biased region" description="Basic and acidic residues" evidence="2">
    <location>
        <begin position="196"/>
        <end position="205"/>
    </location>
</feature>
<comment type="caution">
    <text evidence="3">The sequence shown here is derived from an EMBL/GenBank/DDBJ whole genome shotgun (WGS) entry which is preliminary data.</text>
</comment>
<dbReference type="EMBL" id="JAGSXJ010000008">
    <property type="protein sequence ID" value="KAH6688913.1"/>
    <property type="molecule type" value="Genomic_DNA"/>
</dbReference>
<organism evidence="3 4">
    <name type="scientific">Plectosphaerella plurivora</name>
    <dbReference type="NCBI Taxonomy" id="936078"/>
    <lineage>
        <taxon>Eukaryota</taxon>
        <taxon>Fungi</taxon>
        <taxon>Dikarya</taxon>
        <taxon>Ascomycota</taxon>
        <taxon>Pezizomycotina</taxon>
        <taxon>Sordariomycetes</taxon>
        <taxon>Hypocreomycetidae</taxon>
        <taxon>Glomerellales</taxon>
        <taxon>Plectosphaerellaceae</taxon>
        <taxon>Plectosphaerella</taxon>
    </lineage>
</organism>
<accession>A0A9P9ADR4</accession>
<dbReference type="Proteomes" id="UP000770015">
    <property type="component" value="Unassembled WGS sequence"/>
</dbReference>
<proteinExistence type="inferred from homology"/>
<dbReference type="GO" id="GO:0008168">
    <property type="term" value="F:methyltransferase activity"/>
    <property type="evidence" value="ECO:0007669"/>
    <property type="project" value="UniProtKB-KW"/>
</dbReference>
<protein>
    <submittedName>
        <fullName evidence="3">Methyltransferase domain-containing protein</fullName>
    </submittedName>
</protein>
<sequence length="301" mass="32747">MADTNTLDANRAYFNKLASEYDARFEKTVTQLIDEIQKRRYFISVDWIEDDDSDEETEGRPAAKEKKEEQSPIRLLDYACGTGLVSRALAQYTTQCVGVDLSENMAGAYNARAENQGLSKDEMFAYHGIFTDPKDPNPAAFAGPEFHNFDVAAVGLGFHHFDDPAFAAKQLAARLKPGGVLFILDFLPHPPVGGGDHGHGHDHSHSHSHSHGHGAEGHGHGHSHSHSHPDFSAEADTTPSEAVPTVMHHGFSEEQMRTIFEGAGVGKDFALAEMGDGVVFQGGKGGQSMKRRIFLARGVKA</sequence>
<dbReference type="OrthoDB" id="3647at2759"/>
<evidence type="ECO:0000313" key="4">
    <source>
        <dbReference type="Proteomes" id="UP000770015"/>
    </source>
</evidence>